<dbReference type="AlphaFoldDB" id="A0AAW0T7V9"/>
<sequence length="145" mass="15338">MIAATPSPPDENLCQVSVRSSCRWGDGNDSILPGKSLSCSDHATHKALYSRVQKGSPKGTIIPAGFTAPRGAVHAKGYISVQGRASTQPPNTLIYPPTINHYGTRTHAQPIPCSPCPSHPLEPAYTRLGLRASPGAGLTRCRSIQ</sequence>
<evidence type="ECO:0000313" key="2">
    <source>
        <dbReference type="Proteomes" id="UP001487740"/>
    </source>
</evidence>
<organism evidence="1 2">
    <name type="scientific">Scylla paramamosain</name>
    <name type="common">Mud crab</name>
    <dbReference type="NCBI Taxonomy" id="85552"/>
    <lineage>
        <taxon>Eukaryota</taxon>
        <taxon>Metazoa</taxon>
        <taxon>Ecdysozoa</taxon>
        <taxon>Arthropoda</taxon>
        <taxon>Crustacea</taxon>
        <taxon>Multicrustacea</taxon>
        <taxon>Malacostraca</taxon>
        <taxon>Eumalacostraca</taxon>
        <taxon>Eucarida</taxon>
        <taxon>Decapoda</taxon>
        <taxon>Pleocyemata</taxon>
        <taxon>Brachyura</taxon>
        <taxon>Eubrachyura</taxon>
        <taxon>Portunoidea</taxon>
        <taxon>Portunidae</taxon>
        <taxon>Portuninae</taxon>
        <taxon>Scylla</taxon>
    </lineage>
</organism>
<keyword evidence="2" id="KW-1185">Reference proteome</keyword>
<gene>
    <name evidence="1" type="ORF">O3P69_011418</name>
</gene>
<reference evidence="1 2" key="1">
    <citation type="submission" date="2023-03" db="EMBL/GenBank/DDBJ databases">
        <title>High-quality genome of Scylla paramamosain provides insights in environmental adaptation.</title>
        <authorList>
            <person name="Zhang L."/>
        </authorList>
    </citation>
    <scope>NUCLEOTIDE SEQUENCE [LARGE SCALE GENOMIC DNA]</scope>
    <source>
        <strain evidence="1">LZ_2023a</strain>
        <tissue evidence="1">Muscle</tissue>
    </source>
</reference>
<name>A0AAW0T7V9_SCYPA</name>
<dbReference type="Proteomes" id="UP001487740">
    <property type="component" value="Unassembled WGS sequence"/>
</dbReference>
<proteinExistence type="predicted"/>
<accession>A0AAW0T7V9</accession>
<comment type="caution">
    <text evidence="1">The sequence shown here is derived from an EMBL/GenBank/DDBJ whole genome shotgun (WGS) entry which is preliminary data.</text>
</comment>
<protein>
    <submittedName>
        <fullName evidence="1">Uncharacterized protein</fullName>
    </submittedName>
</protein>
<evidence type="ECO:0000313" key="1">
    <source>
        <dbReference type="EMBL" id="KAK8382847.1"/>
    </source>
</evidence>
<dbReference type="EMBL" id="JARAKH010000038">
    <property type="protein sequence ID" value="KAK8382847.1"/>
    <property type="molecule type" value="Genomic_DNA"/>
</dbReference>